<evidence type="ECO:0000313" key="1">
    <source>
        <dbReference type="EMBL" id="KAH7047542.1"/>
    </source>
</evidence>
<protein>
    <recommendedName>
        <fullName evidence="3">Secreted protein</fullName>
    </recommendedName>
</protein>
<name>A0ABQ8G801_9PEZI</name>
<gene>
    <name evidence="1" type="ORF">B0J12DRAFT_127443</name>
</gene>
<accession>A0ABQ8G801</accession>
<organism evidence="1 2">
    <name type="scientific">Macrophomina phaseolina</name>
    <dbReference type="NCBI Taxonomy" id="35725"/>
    <lineage>
        <taxon>Eukaryota</taxon>
        <taxon>Fungi</taxon>
        <taxon>Dikarya</taxon>
        <taxon>Ascomycota</taxon>
        <taxon>Pezizomycotina</taxon>
        <taxon>Dothideomycetes</taxon>
        <taxon>Dothideomycetes incertae sedis</taxon>
        <taxon>Botryosphaeriales</taxon>
        <taxon>Botryosphaeriaceae</taxon>
        <taxon>Macrophomina</taxon>
    </lineage>
</organism>
<proteinExistence type="predicted"/>
<dbReference type="EMBL" id="JAGTJR010000016">
    <property type="protein sequence ID" value="KAH7047542.1"/>
    <property type="molecule type" value="Genomic_DNA"/>
</dbReference>
<comment type="caution">
    <text evidence="1">The sequence shown here is derived from an EMBL/GenBank/DDBJ whole genome shotgun (WGS) entry which is preliminary data.</text>
</comment>
<evidence type="ECO:0008006" key="3">
    <source>
        <dbReference type="Google" id="ProtNLM"/>
    </source>
</evidence>
<keyword evidence="2" id="KW-1185">Reference proteome</keyword>
<sequence>MRTRIAFVFFFPSSFSFRLRMTSSPFIPAILFITKVSCSIFARQVGGSSFIPVNGELERFFLLLTSFIIFCFPPDFCSRYIQKRKTPLRLYHTFCYTRISIFANHRSCVRLDLMRSFCEFASLLATASLVECLIFCARSPPLGSSFTCTYTGQIDVSAKRNSFESLHDCGARVAVGGCTATNRTHA</sequence>
<reference evidence="1 2" key="1">
    <citation type="journal article" date="2021" name="Nat. Commun.">
        <title>Genetic determinants of endophytism in the Arabidopsis root mycobiome.</title>
        <authorList>
            <person name="Mesny F."/>
            <person name="Miyauchi S."/>
            <person name="Thiergart T."/>
            <person name="Pickel B."/>
            <person name="Atanasova L."/>
            <person name="Karlsson M."/>
            <person name="Huettel B."/>
            <person name="Barry K.W."/>
            <person name="Haridas S."/>
            <person name="Chen C."/>
            <person name="Bauer D."/>
            <person name="Andreopoulos W."/>
            <person name="Pangilinan J."/>
            <person name="LaButti K."/>
            <person name="Riley R."/>
            <person name="Lipzen A."/>
            <person name="Clum A."/>
            <person name="Drula E."/>
            <person name="Henrissat B."/>
            <person name="Kohler A."/>
            <person name="Grigoriev I.V."/>
            <person name="Martin F.M."/>
            <person name="Hacquard S."/>
        </authorList>
    </citation>
    <scope>NUCLEOTIDE SEQUENCE [LARGE SCALE GENOMIC DNA]</scope>
    <source>
        <strain evidence="1 2">MPI-SDFR-AT-0080</strain>
    </source>
</reference>
<evidence type="ECO:0000313" key="2">
    <source>
        <dbReference type="Proteomes" id="UP000774617"/>
    </source>
</evidence>
<dbReference type="Proteomes" id="UP000774617">
    <property type="component" value="Unassembled WGS sequence"/>
</dbReference>